<feature type="transmembrane region" description="Helical" evidence="2">
    <location>
        <begin position="7"/>
        <end position="27"/>
    </location>
</feature>
<proteinExistence type="predicted"/>
<evidence type="ECO:0000256" key="1">
    <source>
        <dbReference type="SAM" id="MobiDB-lite"/>
    </source>
</evidence>
<organism evidence="3 4">
    <name type="scientific">Candidatus Kerfeldbacteria bacterium CG15_BIG_FIL_POST_REV_8_21_14_020_45_12</name>
    <dbReference type="NCBI Taxonomy" id="2014247"/>
    <lineage>
        <taxon>Bacteria</taxon>
        <taxon>Candidatus Kerfeldiibacteriota</taxon>
    </lineage>
</organism>
<comment type="caution">
    <text evidence="3">The sequence shown here is derived from an EMBL/GenBank/DDBJ whole genome shotgun (WGS) entry which is preliminary data.</text>
</comment>
<name>A0A2M7H4W4_9BACT</name>
<keyword evidence="2" id="KW-0812">Transmembrane</keyword>
<gene>
    <name evidence="3" type="ORF">COW24_00995</name>
</gene>
<dbReference type="EMBL" id="PFGC01000013">
    <property type="protein sequence ID" value="PIW37263.1"/>
    <property type="molecule type" value="Genomic_DNA"/>
</dbReference>
<feature type="region of interest" description="Disordered" evidence="1">
    <location>
        <begin position="674"/>
        <end position="695"/>
    </location>
</feature>
<protein>
    <submittedName>
        <fullName evidence="3">Uncharacterized protein</fullName>
    </submittedName>
</protein>
<dbReference type="Proteomes" id="UP000230292">
    <property type="component" value="Unassembled WGS sequence"/>
</dbReference>
<keyword evidence="2" id="KW-0472">Membrane</keyword>
<sequence length="720" mass="80814">MRRYYFYALISFICISVLGAGIIYISVKDEISKEYIDGSILHKQAVAENEDILDINYIPLLSFSMVTQEFWYEDEAVDTLNHLIDIHEKFNVPVDVIVDDPSMQVYAKKDQELIQRLATSPVVAVGYHQRAPHPYARRFDFAGLKDLNQDELYNVINDYEEHAINLTTGEPEVFTGGYQFVKDEIGYAPPLVGLNTELKFTSALAQVYKDKGAQMVLQHLDRNIEFGEKFHDMWLRPETYSILLTEAIGQKDPEALIGSVLKDAALPSVMSIKTHDNDFIATASAWTSIYQNLPHRDGPPQPPFDLTIHDEHSSLLSEEEIADRWAWYESLVAYAADHRDEYYLVNAFDILKAEKALTENESDNNVAIIEVGEAEVTDEQPPIYVSVVSHNEEPASGRYPDYSTDEVAFWESRDVVRQFSEDIMHRGVQYDWQSDWSFLLGALNFDSGTLETDDKNIVEYLSDIGVTIDPHAHQSIYNYADVAYLISELGITPTGVIGGFRAIPAESSILEDFWQPIVGRIYPNYTWQPAIGWGGASSGHTEDIAYSGVWKPKDAENFTEHSEAAPLPYVANFSSNWDGVDYLLQKQADGALDSASMYTATIILNQDEMLDQAYQDDFFQSLDAHLDEAEQGRIIWVSLPQAVEIWNDVYNGNPTIYEGPTDLRPIIGGGKKTEAAKDGGAFKNDRQNSAGTAEKSAQNCGNGVCEVFEQQSGVCAQDCN</sequence>
<evidence type="ECO:0000313" key="3">
    <source>
        <dbReference type="EMBL" id="PIW37263.1"/>
    </source>
</evidence>
<keyword evidence="2" id="KW-1133">Transmembrane helix</keyword>
<evidence type="ECO:0000256" key="2">
    <source>
        <dbReference type="SAM" id="Phobius"/>
    </source>
</evidence>
<accession>A0A2M7H4W4</accession>
<reference evidence="3 4" key="1">
    <citation type="submission" date="2017-09" db="EMBL/GenBank/DDBJ databases">
        <title>Depth-based differentiation of microbial function through sediment-hosted aquifers and enrichment of novel symbionts in the deep terrestrial subsurface.</title>
        <authorList>
            <person name="Probst A.J."/>
            <person name="Ladd B."/>
            <person name="Jarett J.K."/>
            <person name="Geller-Mcgrath D.E."/>
            <person name="Sieber C.M."/>
            <person name="Emerson J.B."/>
            <person name="Anantharaman K."/>
            <person name="Thomas B.C."/>
            <person name="Malmstrom R."/>
            <person name="Stieglmeier M."/>
            <person name="Klingl A."/>
            <person name="Woyke T."/>
            <person name="Ryan C.M."/>
            <person name="Banfield J.F."/>
        </authorList>
    </citation>
    <scope>NUCLEOTIDE SEQUENCE [LARGE SCALE GENOMIC DNA]</scope>
    <source>
        <strain evidence="3">CG15_BIG_FIL_POST_REV_8_21_14_020_45_12</strain>
    </source>
</reference>
<evidence type="ECO:0000313" key="4">
    <source>
        <dbReference type="Proteomes" id="UP000230292"/>
    </source>
</evidence>
<dbReference type="AlphaFoldDB" id="A0A2M7H4W4"/>